<protein>
    <submittedName>
        <fullName evidence="2">Uncharacterized protein</fullName>
    </submittedName>
</protein>
<evidence type="ECO:0000256" key="1">
    <source>
        <dbReference type="SAM" id="MobiDB-lite"/>
    </source>
</evidence>
<evidence type="ECO:0000313" key="3">
    <source>
        <dbReference type="Proteomes" id="UP001601422"/>
    </source>
</evidence>
<reference evidence="2 3" key="1">
    <citation type="submission" date="2024-10" db="EMBL/GenBank/DDBJ databases">
        <title>The Natural Products Discovery Center: Release of the First 8490 Sequenced Strains for Exploring Actinobacteria Biosynthetic Diversity.</title>
        <authorList>
            <person name="Kalkreuter E."/>
            <person name="Kautsar S.A."/>
            <person name="Yang D."/>
            <person name="Bader C.D."/>
            <person name="Teijaro C.N."/>
            <person name="Fluegel L."/>
            <person name="Davis C.M."/>
            <person name="Simpson J.R."/>
            <person name="Lauterbach L."/>
            <person name="Steele A.D."/>
            <person name="Gui C."/>
            <person name="Meng S."/>
            <person name="Li G."/>
            <person name="Viehrig K."/>
            <person name="Ye F."/>
            <person name="Su P."/>
            <person name="Kiefer A.F."/>
            <person name="Nichols A."/>
            <person name="Cepeda A.J."/>
            <person name="Yan W."/>
            <person name="Fan B."/>
            <person name="Jiang Y."/>
            <person name="Adhikari A."/>
            <person name="Zheng C.-J."/>
            <person name="Schuster L."/>
            <person name="Cowan T.M."/>
            <person name="Smanski M.J."/>
            <person name="Chevrette M.G."/>
            <person name="De Carvalho L.P.S."/>
            <person name="Shen B."/>
        </authorList>
    </citation>
    <scope>NUCLEOTIDE SEQUENCE [LARGE SCALE GENOMIC DNA]</scope>
    <source>
        <strain evidence="2 3">NPDC005497</strain>
    </source>
</reference>
<dbReference type="Proteomes" id="UP001601422">
    <property type="component" value="Unassembled WGS sequence"/>
</dbReference>
<keyword evidence="3" id="KW-1185">Reference proteome</keyword>
<accession>A0ABW6MRF2</accession>
<organism evidence="2 3">
    <name type="scientific">Streptomyces tibetensis</name>
    <dbReference type="NCBI Taxonomy" id="2382123"/>
    <lineage>
        <taxon>Bacteria</taxon>
        <taxon>Bacillati</taxon>
        <taxon>Actinomycetota</taxon>
        <taxon>Actinomycetes</taxon>
        <taxon>Kitasatosporales</taxon>
        <taxon>Streptomycetaceae</taxon>
        <taxon>Streptomyces</taxon>
    </lineage>
</organism>
<dbReference type="RefSeq" id="WP_361938021.1">
    <property type="nucleotide sequence ID" value="NZ_JBEXWI010000001.1"/>
</dbReference>
<comment type="caution">
    <text evidence="2">The sequence shown here is derived from an EMBL/GenBank/DDBJ whole genome shotgun (WGS) entry which is preliminary data.</text>
</comment>
<evidence type="ECO:0000313" key="2">
    <source>
        <dbReference type="EMBL" id="MFF0002832.1"/>
    </source>
</evidence>
<name>A0ABW6MRF2_9ACTN</name>
<feature type="compositionally biased region" description="Low complexity" evidence="1">
    <location>
        <begin position="1"/>
        <end position="19"/>
    </location>
</feature>
<sequence>MRQACADASPLPNASAPPAKILADPAPHISKSYALTGPELKDMHTLLGRPAKTVRWALENHPRIRKPAAA</sequence>
<gene>
    <name evidence="2" type="ORF">ACFYQT_05135</name>
</gene>
<proteinExistence type="predicted"/>
<dbReference type="EMBL" id="JBIAJP010000001">
    <property type="protein sequence ID" value="MFF0002832.1"/>
    <property type="molecule type" value="Genomic_DNA"/>
</dbReference>
<feature type="region of interest" description="Disordered" evidence="1">
    <location>
        <begin position="1"/>
        <end position="23"/>
    </location>
</feature>